<dbReference type="EMBL" id="KV748989">
    <property type="protein sequence ID" value="OCL11795.1"/>
    <property type="molecule type" value="Genomic_DNA"/>
</dbReference>
<feature type="region of interest" description="Disordered" evidence="1">
    <location>
        <begin position="491"/>
        <end position="523"/>
    </location>
</feature>
<accession>A0A8E2JW25</accession>
<feature type="compositionally biased region" description="Low complexity" evidence="1">
    <location>
        <begin position="269"/>
        <end position="278"/>
    </location>
</feature>
<feature type="compositionally biased region" description="Polar residues" evidence="1">
    <location>
        <begin position="178"/>
        <end position="190"/>
    </location>
</feature>
<gene>
    <name evidence="2" type="ORF">AOQ84DRAFT_178276</name>
</gene>
<sequence length="817" mass="91337">MCEISSEQQIILNREDAWIPSQPGRSFPGANIPIKVLNRLNSFTERQANGRHLSVADDSEQNGEPPEAQKSPSVSTAFDKHQSSDSDSDIPIRPKLAPELDDSKEPEHLSEAEASSISHMSWSPSLSPQPPMHHDDKVLPPDSSLHEEGVSEVTTPKRVDSPASLSSSSGRQLKSVSKTVSTTRRNTTRLMKSRHRGNSISPERLFNSGYLSQEVPGNSENSDMLDPLVLHSSPPTTTKDIMIVDISSSDDDLETSIPRALKQARRIGSSSTSPLPSSDKSRQPQSGVTQQISKLQVEETPYLLGRVKSRADTKPSTLSPGRQNPSSRSKDMTSSTSIIPSTYRDAQKPYPTGHRKLSTINIHSKAVPLLSDEEAMVDQQIEEDMKAPSQRQPTSPFDPSSSHSIVVQKTSIKPFESSLTNSLERSHSPKLIPHIVNQTKAPMAKREAEDLSAERLRQPKKFKTDYGFTQEEHSPQDAATKARESRRDFMTNFSKSKSRSEISPPAKARETISTDGNTKSHRTIDRTPELHSHRFAQNNEAVTLSPQSRFWTHSNQERRIQRATSSHDSLKERNIVDEGHGMTSAKVVSKIPYIARDHWSPSQEQISREDRISMLKDVRPLSRSTFPLLQQNAQISATSRQSAKTSRIAALYSKFAETYPDYRGDEKHFIGLCRMIDNLQKGEKMEHKSLWDDFIIRHKAEYSKYIVRCSEEGDDPVPYIKFYHDQIDEPAYTKRIMEPGILKSALDQYSASPAVLQSTPSSSIPARRQSNSPTTSRSPKRSRRSLPWAQPLPSSSASSTNRTRNSLPSGDHLRKRG</sequence>
<keyword evidence="3" id="KW-1185">Reference proteome</keyword>
<feature type="region of interest" description="Disordered" evidence="1">
    <location>
        <begin position="48"/>
        <end position="355"/>
    </location>
</feature>
<feature type="compositionally biased region" description="Polar residues" evidence="1">
    <location>
        <begin position="283"/>
        <end position="294"/>
    </location>
</feature>
<feature type="region of interest" description="Disordered" evidence="1">
    <location>
        <begin position="753"/>
        <end position="817"/>
    </location>
</feature>
<feature type="compositionally biased region" description="Polar residues" evidence="1">
    <location>
        <begin position="314"/>
        <end position="325"/>
    </location>
</feature>
<name>A0A8E2JW25_9PEZI</name>
<feature type="compositionally biased region" description="Polar residues" evidence="1">
    <location>
        <begin position="209"/>
        <end position="222"/>
    </location>
</feature>
<evidence type="ECO:0000256" key="1">
    <source>
        <dbReference type="SAM" id="MobiDB-lite"/>
    </source>
</evidence>
<protein>
    <submittedName>
        <fullName evidence="2">Uncharacterized protein</fullName>
    </submittedName>
</protein>
<reference evidence="2 3" key="1">
    <citation type="journal article" date="2016" name="Nat. Commun.">
        <title>Ectomycorrhizal ecology is imprinted in the genome of the dominant symbiotic fungus Cenococcum geophilum.</title>
        <authorList>
            <consortium name="DOE Joint Genome Institute"/>
            <person name="Peter M."/>
            <person name="Kohler A."/>
            <person name="Ohm R.A."/>
            <person name="Kuo A."/>
            <person name="Krutzmann J."/>
            <person name="Morin E."/>
            <person name="Arend M."/>
            <person name="Barry K.W."/>
            <person name="Binder M."/>
            <person name="Choi C."/>
            <person name="Clum A."/>
            <person name="Copeland A."/>
            <person name="Grisel N."/>
            <person name="Haridas S."/>
            <person name="Kipfer T."/>
            <person name="LaButti K."/>
            <person name="Lindquist E."/>
            <person name="Lipzen A."/>
            <person name="Maire R."/>
            <person name="Meier B."/>
            <person name="Mihaltcheva S."/>
            <person name="Molinier V."/>
            <person name="Murat C."/>
            <person name="Poggeler S."/>
            <person name="Quandt C.A."/>
            <person name="Sperisen C."/>
            <person name="Tritt A."/>
            <person name="Tisserant E."/>
            <person name="Crous P.W."/>
            <person name="Henrissat B."/>
            <person name="Nehls U."/>
            <person name="Egli S."/>
            <person name="Spatafora J.W."/>
            <person name="Grigoriev I.V."/>
            <person name="Martin F.M."/>
        </authorList>
    </citation>
    <scope>NUCLEOTIDE SEQUENCE [LARGE SCALE GENOMIC DNA]</scope>
    <source>
        <strain evidence="2 3">CBS 207.34</strain>
    </source>
</reference>
<evidence type="ECO:0000313" key="3">
    <source>
        <dbReference type="Proteomes" id="UP000250140"/>
    </source>
</evidence>
<evidence type="ECO:0000313" key="2">
    <source>
        <dbReference type="EMBL" id="OCL11795.1"/>
    </source>
</evidence>
<feature type="compositionally biased region" description="Polar residues" evidence="1">
    <location>
        <begin position="753"/>
        <end position="764"/>
    </location>
</feature>
<proteinExistence type="predicted"/>
<dbReference type="AlphaFoldDB" id="A0A8E2JW25"/>
<feature type="compositionally biased region" description="Polar residues" evidence="1">
    <location>
        <begin position="389"/>
        <end position="406"/>
    </location>
</feature>
<feature type="compositionally biased region" description="Low complexity" evidence="1">
    <location>
        <begin position="789"/>
        <end position="807"/>
    </location>
</feature>
<feature type="region of interest" description="Disordered" evidence="1">
    <location>
        <begin position="384"/>
        <end position="406"/>
    </location>
</feature>
<feature type="compositionally biased region" description="Polar residues" evidence="1">
    <location>
        <begin position="113"/>
        <end position="126"/>
    </location>
</feature>
<organism evidence="2 3">
    <name type="scientific">Glonium stellatum</name>
    <dbReference type="NCBI Taxonomy" id="574774"/>
    <lineage>
        <taxon>Eukaryota</taxon>
        <taxon>Fungi</taxon>
        <taxon>Dikarya</taxon>
        <taxon>Ascomycota</taxon>
        <taxon>Pezizomycotina</taxon>
        <taxon>Dothideomycetes</taxon>
        <taxon>Pleosporomycetidae</taxon>
        <taxon>Gloniales</taxon>
        <taxon>Gloniaceae</taxon>
        <taxon>Glonium</taxon>
    </lineage>
</organism>
<feature type="compositionally biased region" description="Basic and acidic residues" evidence="1">
    <location>
        <begin position="78"/>
        <end position="111"/>
    </location>
</feature>
<dbReference type="OrthoDB" id="3538943at2759"/>
<dbReference type="Proteomes" id="UP000250140">
    <property type="component" value="Unassembled WGS sequence"/>
</dbReference>
<feature type="compositionally biased region" description="Low complexity" evidence="1">
    <location>
        <begin position="161"/>
        <end position="177"/>
    </location>
</feature>
<feature type="compositionally biased region" description="Basic and acidic residues" evidence="1">
    <location>
        <begin position="132"/>
        <end position="160"/>
    </location>
</feature>